<sequence>MLRTFMLGLTVAVITLPAAAENKPSYNVYEGQYTGNDGMQLQANVKHKGGDLYSVSLSTMVPLIGNQPGCGGDVAGDVTIKNKNATFKIESEGFDPSEKESLRNPRFCEIKMKFVGEYNLEIEEVAGCTYYHGASCEFTGKLEHEASGL</sequence>
<keyword evidence="1" id="KW-0732">Signal</keyword>
<dbReference type="RefSeq" id="WP_310014907.1">
    <property type="nucleotide sequence ID" value="NZ_JAVDQT010000007.1"/>
</dbReference>
<keyword evidence="3" id="KW-1185">Reference proteome</keyword>
<feature type="chain" id="PRO_5047454326" evidence="1">
    <location>
        <begin position="21"/>
        <end position="149"/>
    </location>
</feature>
<gene>
    <name evidence="2" type="ORF">J2782_003568</name>
</gene>
<reference evidence="2 3" key="1">
    <citation type="submission" date="2023-07" db="EMBL/GenBank/DDBJ databases">
        <title>Sorghum-associated microbial communities from plants grown in Nebraska, USA.</title>
        <authorList>
            <person name="Schachtman D."/>
        </authorList>
    </citation>
    <scope>NUCLEOTIDE SEQUENCE [LARGE SCALE GENOMIC DNA]</scope>
    <source>
        <strain evidence="2 3">DS1730</strain>
    </source>
</reference>
<dbReference type="Proteomes" id="UP001184614">
    <property type="component" value="Unassembled WGS sequence"/>
</dbReference>
<protein>
    <submittedName>
        <fullName evidence="2">Uncharacterized protein</fullName>
    </submittedName>
</protein>
<proteinExistence type="predicted"/>
<dbReference type="EMBL" id="JAVDQT010000007">
    <property type="protein sequence ID" value="MDR6433822.1"/>
    <property type="molecule type" value="Genomic_DNA"/>
</dbReference>
<evidence type="ECO:0000313" key="3">
    <source>
        <dbReference type="Proteomes" id="UP001184614"/>
    </source>
</evidence>
<evidence type="ECO:0000256" key="1">
    <source>
        <dbReference type="SAM" id="SignalP"/>
    </source>
</evidence>
<name>A0ABU1MCQ0_9HYPH</name>
<feature type="signal peptide" evidence="1">
    <location>
        <begin position="1"/>
        <end position="20"/>
    </location>
</feature>
<evidence type="ECO:0000313" key="2">
    <source>
        <dbReference type="EMBL" id="MDR6433822.1"/>
    </source>
</evidence>
<organism evidence="2 3">
    <name type="scientific">Brucella pseudogrignonensis</name>
    <dbReference type="NCBI Taxonomy" id="419475"/>
    <lineage>
        <taxon>Bacteria</taxon>
        <taxon>Pseudomonadati</taxon>
        <taxon>Pseudomonadota</taxon>
        <taxon>Alphaproteobacteria</taxon>
        <taxon>Hyphomicrobiales</taxon>
        <taxon>Brucellaceae</taxon>
        <taxon>Brucella/Ochrobactrum group</taxon>
        <taxon>Brucella</taxon>
    </lineage>
</organism>
<comment type="caution">
    <text evidence="2">The sequence shown here is derived from an EMBL/GenBank/DDBJ whole genome shotgun (WGS) entry which is preliminary data.</text>
</comment>
<accession>A0ABU1MCQ0</accession>